<gene>
    <name evidence="2" type="ORF">A9404_11325</name>
</gene>
<proteinExistence type="predicted"/>
<feature type="domain" description="Acyl-CoA dehydrogenase/oxidase N-terminal" evidence="1">
    <location>
        <begin position="25"/>
        <end position="127"/>
    </location>
</feature>
<dbReference type="InterPro" id="IPR037069">
    <property type="entry name" value="AcylCoA_DH/ox_N_sf"/>
</dbReference>
<dbReference type="OrthoDB" id="2564795at2"/>
<dbReference type="EMBL" id="CP016027">
    <property type="protein sequence ID" value="ANJ68449.1"/>
    <property type="molecule type" value="Genomic_DNA"/>
</dbReference>
<dbReference type="GO" id="GO:0050660">
    <property type="term" value="F:flavin adenine dinucleotide binding"/>
    <property type="evidence" value="ECO:0007669"/>
    <property type="project" value="InterPro"/>
</dbReference>
<dbReference type="SUPFAM" id="SSF47203">
    <property type="entry name" value="Acyl-CoA dehydrogenase C-terminal domain-like"/>
    <property type="match status" value="1"/>
</dbReference>
<dbReference type="InterPro" id="IPR009100">
    <property type="entry name" value="AcylCoA_DH/oxidase_NM_dom_sf"/>
</dbReference>
<dbReference type="KEGG" id="haz:A9404_11325"/>
<name>A0A191ZKP1_9GAMM</name>
<evidence type="ECO:0000313" key="2">
    <source>
        <dbReference type="EMBL" id="ANJ68449.1"/>
    </source>
</evidence>
<dbReference type="Gene3D" id="1.20.140.10">
    <property type="entry name" value="Butyryl-CoA Dehydrogenase, subunit A, domain 3"/>
    <property type="match status" value="1"/>
</dbReference>
<dbReference type="PIRSF" id="PIRSF016578">
    <property type="entry name" value="HsaA"/>
    <property type="match status" value="1"/>
</dbReference>
<dbReference type="InterPro" id="IPR013786">
    <property type="entry name" value="AcylCoA_DH/ox_N"/>
</dbReference>
<dbReference type="InterPro" id="IPR036250">
    <property type="entry name" value="AcylCo_DH-like_C"/>
</dbReference>
<dbReference type="Proteomes" id="UP000078596">
    <property type="component" value="Chromosome"/>
</dbReference>
<dbReference type="Gene3D" id="2.40.110.10">
    <property type="entry name" value="Butyryl-CoA Dehydrogenase, subunit A, domain 2"/>
    <property type="match status" value="1"/>
</dbReference>
<protein>
    <submittedName>
        <fullName evidence="2">Acyl-CoA dehydrogenase</fullName>
    </submittedName>
</protein>
<keyword evidence="3" id="KW-1185">Reference proteome</keyword>
<evidence type="ECO:0000259" key="1">
    <source>
        <dbReference type="Pfam" id="PF02771"/>
    </source>
</evidence>
<dbReference type="RefSeq" id="WP_066103294.1">
    <property type="nucleotide sequence ID" value="NZ_CP016027.1"/>
</dbReference>
<reference evidence="2 3" key="1">
    <citation type="submission" date="2016-06" db="EMBL/GenBank/DDBJ databases">
        <title>Insight into the functional genes involving in sulfur oxidation in Pearl River water.</title>
        <authorList>
            <person name="Luo J."/>
            <person name="Tan X."/>
            <person name="Lin W."/>
        </authorList>
    </citation>
    <scope>NUCLEOTIDE SEQUENCE [LARGE SCALE GENOMIC DNA]</scope>
    <source>
        <strain evidence="2 3">LS2</strain>
    </source>
</reference>
<dbReference type="PANTHER" id="PTHR43884:SF12">
    <property type="entry name" value="ISOVALERYL-COA DEHYDROGENASE, MITOCHONDRIAL-RELATED"/>
    <property type="match status" value="1"/>
</dbReference>
<dbReference type="SUPFAM" id="SSF56645">
    <property type="entry name" value="Acyl-CoA dehydrogenase NM domain-like"/>
    <property type="match status" value="1"/>
</dbReference>
<dbReference type="Pfam" id="PF02771">
    <property type="entry name" value="Acyl-CoA_dh_N"/>
    <property type="match status" value="1"/>
</dbReference>
<accession>A0A191ZKP1</accession>
<organism evidence="2 3">
    <name type="scientific">Halothiobacillus diazotrophicus</name>
    <dbReference type="NCBI Taxonomy" id="1860122"/>
    <lineage>
        <taxon>Bacteria</taxon>
        <taxon>Pseudomonadati</taxon>
        <taxon>Pseudomonadota</taxon>
        <taxon>Gammaproteobacteria</taxon>
        <taxon>Chromatiales</taxon>
        <taxon>Halothiobacillaceae</taxon>
        <taxon>Halothiobacillus</taxon>
    </lineage>
</organism>
<dbReference type="STRING" id="1860122.A9404_11325"/>
<sequence length="380" mass="41133">MVDSITAPAPTTAPVAGQGSAPDFDAIRAVVRETLAPLTLKIDEGYYPAEVLRALGAAGTFRQHLPSQNGRGTVDIQAALTAMDIVSQECMSTGFMVWAQDVACWYIEMSGNEYLKETLLPKLASGEALGGTALSNPMKYLAGIEPLLISAEETEDAFILNGTLPWVSNLGVDHWFGSIFKVGGENPRDVMAMVNTSWPGMELKQLAKFCGMEGTGTYALSFDNVRVPKSHVLGDPLLPYLKKIKAGFVLLQTGMATGVIEGCINLCEAVEPRFAHVNCYLDDRPDELREELEDARELIEALAGDVFNTDKDFMRSVLEARLLGSELSLRAANAAMLHTGASGYLHDAPAQRKLREAYFVAIVTPAIKHLRKELDVLAAA</sequence>
<evidence type="ECO:0000313" key="3">
    <source>
        <dbReference type="Proteomes" id="UP000078596"/>
    </source>
</evidence>
<dbReference type="PANTHER" id="PTHR43884">
    <property type="entry name" value="ACYL-COA DEHYDROGENASE"/>
    <property type="match status" value="1"/>
</dbReference>
<dbReference type="Gene3D" id="1.10.540.10">
    <property type="entry name" value="Acyl-CoA dehydrogenase/oxidase, N-terminal domain"/>
    <property type="match status" value="1"/>
</dbReference>
<dbReference type="AlphaFoldDB" id="A0A191ZKP1"/>
<dbReference type="InterPro" id="IPR046373">
    <property type="entry name" value="Acyl-CoA_Oxase/DH_mid-dom_sf"/>
</dbReference>
<dbReference type="GO" id="GO:0003995">
    <property type="term" value="F:acyl-CoA dehydrogenase activity"/>
    <property type="evidence" value="ECO:0007669"/>
    <property type="project" value="TreeGrafter"/>
</dbReference>